<dbReference type="InterPro" id="IPR001932">
    <property type="entry name" value="PPM-type_phosphatase-like_dom"/>
</dbReference>
<dbReference type="SMART" id="SM00331">
    <property type="entry name" value="PP2C_SIG"/>
    <property type="match status" value="1"/>
</dbReference>
<gene>
    <name evidence="2" type="ORF">FHP91_03870</name>
</gene>
<dbReference type="SUPFAM" id="SSF81606">
    <property type="entry name" value="PP2C-like"/>
    <property type="match status" value="1"/>
</dbReference>
<reference evidence="2 3" key="1">
    <citation type="submission" date="2019-07" db="EMBL/GenBank/DDBJ databases">
        <title>The pathways for chlorine oxyanion respiration interact through the shared metabolite chlorate.</title>
        <authorList>
            <person name="Barnum T.P."/>
            <person name="Cheng Y."/>
            <person name="Hill K.A."/>
            <person name="Lucas L.N."/>
            <person name="Carlson H.K."/>
            <person name="Coates J.D."/>
        </authorList>
    </citation>
    <scope>NUCLEOTIDE SEQUENCE [LARGE SCALE GENOMIC DNA]</scope>
    <source>
        <strain evidence="2 3">SFB-3</strain>
    </source>
</reference>
<dbReference type="SMART" id="SM00332">
    <property type="entry name" value="PP2Cc"/>
    <property type="match status" value="1"/>
</dbReference>
<comment type="caution">
    <text evidence="2">The sequence shown here is derived from an EMBL/GenBank/DDBJ whole genome shotgun (WGS) entry which is preliminary data.</text>
</comment>
<dbReference type="Gene3D" id="3.60.40.10">
    <property type="entry name" value="PPM-type phosphatase domain"/>
    <property type="match status" value="1"/>
</dbReference>
<dbReference type="AlphaFoldDB" id="A0A557R0X0"/>
<feature type="domain" description="PPM-type phosphatase" evidence="1">
    <location>
        <begin position="4"/>
        <end position="244"/>
    </location>
</feature>
<organism evidence="2 3">
    <name type="scientific">Denitromonas halophila</name>
    <dbReference type="NCBI Taxonomy" id="1629404"/>
    <lineage>
        <taxon>Bacteria</taxon>
        <taxon>Pseudomonadati</taxon>
        <taxon>Pseudomonadota</taxon>
        <taxon>Betaproteobacteria</taxon>
        <taxon>Rhodocyclales</taxon>
        <taxon>Zoogloeaceae</taxon>
        <taxon>Denitromonas</taxon>
    </lineage>
</organism>
<evidence type="ECO:0000313" key="3">
    <source>
        <dbReference type="Proteomes" id="UP000319502"/>
    </source>
</evidence>
<protein>
    <submittedName>
        <fullName evidence="2">Serine/threonine-protein phosphatase</fullName>
    </submittedName>
</protein>
<dbReference type="InterPro" id="IPR036457">
    <property type="entry name" value="PPM-type-like_dom_sf"/>
</dbReference>
<dbReference type="CDD" id="cd00143">
    <property type="entry name" value="PP2Cc"/>
    <property type="match status" value="1"/>
</dbReference>
<sequence length="306" mass="33678">MKFTIYQESRIGKRASNQDRIAYCYSRDALLMVVADGMGGHLHGEVAAQIAVQFITQAFQREAQPLVGDPVLFLSHVMTNAHHAILDYAFDKYLPEAPRTTVVACLIQNGQAYWAHAGDSRLYLLRKGEVEMQTRDHSRVQLMLDQGLIDAEGAAVHPGRNRIYSCLGGNHSPQVEFSRPTPLFSGDILALCTDGVWGPVGTEPLKARLLDGRPLMKSIPKLLDEAEERGGAHADNLSMIGLLWLQDFAETLPDTVSTQTMAISSFTTQMESFERTAGSGAQDLTDDEIEQAISEINVAIKKFTSD</sequence>
<dbReference type="Pfam" id="PF13672">
    <property type="entry name" value="PP2C_2"/>
    <property type="match status" value="1"/>
</dbReference>
<accession>A0A557R0X0</accession>
<dbReference type="EMBL" id="VMNK01000003">
    <property type="protein sequence ID" value="TVO58811.1"/>
    <property type="molecule type" value="Genomic_DNA"/>
</dbReference>
<evidence type="ECO:0000313" key="2">
    <source>
        <dbReference type="EMBL" id="TVO58811.1"/>
    </source>
</evidence>
<dbReference type="OrthoDB" id="9801841at2"/>
<evidence type="ECO:0000259" key="1">
    <source>
        <dbReference type="PROSITE" id="PS51746"/>
    </source>
</evidence>
<keyword evidence="3" id="KW-1185">Reference proteome</keyword>
<dbReference type="Proteomes" id="UP000319502">
    <property type="component" value="Unassembled WGS sequence"/>
</dbReference>
<dbReference type="PROSITE" id="PS51746">
    <property type="entry name" value="PPM_2"/>
    <property type="match status" value="1"/>
</dbReference>
<dbReference type="RefSeq" id="WP_144308333.1">
    <property type="nucleotide sequence ID" value="NZ_VMNK01000003.1"/>
</dbReference>
<proteinExistence type="predicted"/>
<name>A0A557R0X0_9RHOO</name>